<keyword evidence="19" id="KW-1185">Reference proteome</keyword>
<keyword evidence="11" id="KW-0267">Excision nuclease</keyword>
<dbReference type="GO" id="GO:0005737">
    <property type="term" value="C:cytoplasm"/>
    <property type="evidence" value="ECO:0007669"/>
    <property type="project" value="UniProtKB-SubCell"/>
</dbReference>
<organism evidence="18 19">
    <name type="scientific">Flammeovirga pectinis</name>
    <dbReference type="NCBI Taxonomy" id="2494373"/>
    <lineage>
        <taxon>Bacteria</taxon>
        <taxon>Pseudomonadati</taxon>
        <taxon>Bacteroidota</taxon>
        <taxon>Cytophagia</taxon>
        <taxon>Cytophagales</taxon>
        <taxon>Flammeovirgaceae</taxon>
        <taxon>Flammeovirga</taxon>
    </lineage>
</organism>
<dbReference type="PROSITE" id="PS50893">
    <property type="entry name" value="ABC_TRANSPORTER_2"/>
    <property type="match status" value="1"/>
</dbReference>
<evidence type="ECO:0000313" key="18">
    <source>
        <dbReference type="EMBL" id="AZQ63546.1"/>
    </source>
</evidence>
<dbReference type="GO" id="GO:0008270">
    <property type="term" value="F:zinc ion binding"/>
    <property type="evidence" value="ECO:0007669"/>
    <property type="project" value="UniProtKB-KW"/>
</dbReference>
<dbReference type="InterPro" id="IPR017871">
    <property type="entry name" value="ABC_transporter-like_CS"/>
</dbReference>
<keyword evidence="13" id="KW-0234">DNA repair</keyword>
<evidence type="ECO:0000256" key="4">
    <source>
        <dbReference type="ARBA" id="ARBA00022737"/>
    </source>
</evidence>
<evidence type="ECO:0000256" key="13">
    <source>
        <dbReference type="ARBA" id="ARBA00023204"/>
    </source>
</evidence>
<dbReference type="Proteomes" id="UP000267268">
    <property type="component" value="Chromosome 1"/>
</dbReference>
<dbReference type="GO" id="GO:0009380">
    <property type="term" value="C:excinuclease repair complex"/>
    <property type="evidence" value="ECO:0007669"/>
    <property type="project" value="InterPro"/>
</dbReference>
<dbReference type="InterPro" id="IPR013815">
    <property type="entry name" value="ATP_grasp_subdomain_1"/>
</dbReference>
<evidence type="ECO:0000256" key="15">
    <source>
        <dbReference type="ARBA" id="ARBA00039316"/>
    </source>
</evidence>
<keyword evidence="5" id="KW-0547">Nucleotide-binding</keyword>
<evidence type="ECO:0000256" key="1">
    <source>
        <dbReference type="ARBA" id="ARBA00004496"/>
    </source>
</evidence>
<dbReference type="PROSITE" id="PS00211">
    <property type="entry name" value="ABC_TRANSPORTER_1"/>
    <property type="match status" value="2"/>
</dbReference>
<dbReference type="GO" id="GO:0005524">
    <property type="term" value="F:ATP binding"/>
    <property type="evidence" value="ECO:0007669"/>
    <property type="project" value="UniProtKB-KW"/>
</dbReference>
<sequence>MHTTLDQHSEAYIEEEIAIYGARENNLKNFDLKFPRNSLVVITGVSGSGKSSLAFDTIYAEGQRRYMESFSAYARSFIGNMERPDVDKIEGLSPVISIEQKTTSRNPRSTVGTTTEIYDFLRLLYARTADAFSYVTGEKMIKQTEDQIIEWIMEHYDGQKMIILAPVIKGRKGHYRELFVQLRKQGYSKVRIDGEITDLVPKMQVDRYKTHDIEVVIDRVKVEDKDVFRINQSIKTAMKEGKGIILTVFPDAPKKEQVKFFSKFLMDPKSGISYDEPAPNIFSFNSPYGACKTCNGLGEIEEITQKAVIPDPSKSIFAGGIVPLGEYRDIYIFKMIEQHLKQRGFTLSTPVSELSQEAIEVVLYGSDEEIEVLNAKDSKYNAPWITQFEGVIPFLKRHAKSSSEKVKNWAEEYTIIKRCPTCEGARLKKESLHFKIADKNIAELAEMDIQTFGDYMNTIDDKLTERQKTIGTEIIKELKKRTSFLINVGLEYLTLNRSLKTLSGGEAQRIRLATQIGTQLVGVLYILDEPSIGLHQRDNIKLIKSLHDLRDLGNSVIVVEHDKDMMLASDYILDIGPKAGLYGGNVVAAGTPTDFLKQRSTTADFLSDIVKIEIPKKRREGNGHTITLKGANGNNLRNVSVDFPLGKMICITGVSGSGKSTLIHDTLYPILNQKIYRSKKNPKEYKSIEGLEFVDKVIEVDQSPIGRTPRSNPATYTDMFSEIRTLFTNLPESKIRGYKPGRFSFNVKGGRCETCQGGGKKLIEMDFLPDVYVDCEECKGKRYNRETLEIRYKGKSISDILNMTVDQGAEFFEPYPKILRKLTALSEVGLGYITLGQHATTLSGGEAQRVKLATELSKKDTGKTFYILDEPTTGLHFEDIQHLLNVLHKLVDKGNTVLVIEHNLDVIKVADHIIDLGPEGGRGGGMIVAEGTPEKVSRSKKSYTAKFLKEEMK</sequence>
<dbReference type="OrthoDB" id="9809851at2"/>
<evidence type="ECO:0000313" key="19">
    <source>
        <dbReference type="Proteomes" id="UP000267268"/>
    </source>
</evidence>
<keyword evidence="6" id="KW-0227">DNA damage</keyword>
<keyword evidence="12" id="KW-0238">DNA-binding</keyword>
<dbReference type="CDD" id="cd03271">
    <property type="entry name" value="ABC_UvrA_II"/>
    <property type="match status" value="1"/>
</dbReference>
<dbReference type="Gene3D" id="3.40.50.300">
    <property type="entry name" value="P-loop containing nucleotide triphosphate hydrolases"/>
    <property type="match status" value="2"/>
</dbReference>
<dbReference type="NCBIfam" id="TIGR00630">
    <property type="entry name" value="uvra"/>
    <property type="match status" value="1"/>
</dbReference>
<evidence type="ECO:0000256" key="10">
    <source>
        <dbReference type="ARBA" id="ARBA00022840"/>
    </source>
</evidence>
<keyword evidence="10" id="KW-0067">ATP-binding</keyword>
<dbReference type="PANTHER" id="PTHR43152:SF3">
    <property type="entry name" value="UVRABC SYSTEM PROTEIN A"/>
    <property type="match status" value="1"/>
</dbReference>
<evidence type="ECO:0000256" key="14">
    <source>
        <dbReference type="ARBA" id="ARBA00038000"/>
    </source>
</evidence>
<protein>
    <recommendedName>
        <fullName evidence="15">UvrABC system protein A</fullName>
    </recommendedName>
    <alternativeName>
        <fullName evidence="16">Excinuclease ABC subunit A</fullName>
    </alternativeName>
</protein>
<keyword evidence="8" id="KW-0863">Zinc-finger</keyword>
<comment type="similarity">
    <text evidence="14">Belongs to the ABC transporter superfamily. UvrA family.</text>
</comment>
<evidence type="ECO:0000256" key="3">
    <source>
        <dbReference type="ARBA" id="ARBA00022723"/>
    </source>
</evidence>
<dbReference type="InterPro" id="IPR041102">
    <property type="entry name" value="UvrA_inter"/>
</dbReference>
<dbReference type="NCBIfam" id="NF001503">
    <property type="entry name" value="PRK00349.1"/>
    <property type="match status" value="1"/>
</dbReference>
<dbReference type="Gene3D" id="1.20.1580.10">
    <property type="entry name" value="ABC transporter ATPase like domain"/>
    <property type="match status" value="2"/>
</dbReference>
<dbReference type="EMBL" id="CP034562">
    <property type="protein sequence ID" value="AZQ63546.1"/>
    <property type="molecule type" value="Genomic_DNA"/>
</dbReference>
<dbReference type="Pfam" id="PF17755">
    <property type="entry name" value="UvrA_DNA-bind"/>
    <property type="match status" value="1"/>
</dbReference>
<evidence type="ECO:0000256" key="5">
    <source>
        <dbReference type="ARBA" id="ARBA00022741"/>
    </source>
</evidence>
<evidence type="ECO:0000256" key="11">
    <source>
        <dbReference type="ARBA" id="ARBA00022881"/>
    </source>
</evidence>
<dbReference type="GO" id="GO:0004518">
    <property type="term" value="F:nuclease activity"/>
    <property type="evidence" value="ECO:0007669"/>
    <property type="project" value="UniProtKB-KW"/>
</dbReference>
<name>A0A3S9P5R5_9BACT</name>
<evidence type="ECO:0000256" key="9">
    <source>
        <dbReference type="ARBA" id="ARBA00022833"/>
    </source>
</evidence>
<dbReference type="InterPro" id="IPR027417">
    <property type="entry name" value="P-loop_NTPase"/>
</dbReference>
<dbReference type="InterPro" id="IPR041552">
    <property type="entry name" value="UvrA_DNA-bd"/>
</dbReference>
<evidence type="ECO:0000256" key="6">
    <source>
        <dbReference type="ARBA" id="ARBA00022763"/>
    </source>
</evidence>
<dbReference type="SUPFAM" id="SSF52540">
    <property type="entry name" value="P-loop containing nucleoside triphosphate hydrolases"/>
    <property type="match status" value="2"/>
</dbReference>
<dbReference type="GO" id="GO:0016887">
    <property type="term" value="F:ATP hydrolysis activity"/>
    <property type="evidence" value="ECO:0007669"/>
    <property type="project" value="InterPro"/>
</dbReference>
<evidence type="ECO:0000256" key="16">
    <source>
        <dbReference type="ARBA" id="ARBA00042156"/>
    </source>
</evidence>
<keyword evidence="7" id="KW-0228">DNA excision</keyword>
<accession>A0A3S9P5R5</accession>
<reference evidence="18 19" key="1">
    <citation type="submission" date="2018-12" db="EMBL/GenBank/DDBJ databases">
        <title>Flammeovirga pectinis sp. nov., isolated from the gut of the Korean scallop, Patinopecten yessoensis.</title>
        <authorList>
            <person name="Bae J.-W."/>
            <person name="Jeong Y.-S."/>
            <person name="Kang W."/>
        </authorList>
    </citation>
    <scope>NUCLEOTIDE SEQUENCE [LARGE SCALE GENOMIC DNA]</scope>
    <source>
        <strain evidence="18 19">L12M1</strain>
    </source>
</reference>
<evidence type="ECO:0000256" key="2">
    <source>
        <dbReference type="ARBA" id="ARBA00022490"/>
    </source>
</evidence>
<dbReference type="Gene3D" id="1.10.8.280">
    <property type="entry name" value="ABC transporter ATPase domain-like"/>
    <property type="match status" value="1"/>
</dbReference>
<dbReference type="PANTHER" id="PTHR43152">
    <property type="entry name" value="UVRABC SYSTEM PROTEIN A"/>
    <property type="match status" value="1"/>
</dbReference>
<dbReference type="GO" id="GO:0003677">
    <property type="term" value="F:DNA binding"/>
    <property type="evidence" value="ECO:0007669"/>
    <property type="project" value="UniProtKB-KW"/>
</dbReference>
<keyword evidence="2" id="KW-0963">Cytoplasm</keyword>
<evidence type="ECO:0000256" key="12">
    <source>
        <dbReference type="ARBA" id="ARBA00023125"/>
    </source>
</evidence>
<keyword evidence="9" id="KW-0862">Zinc</keyword>
<evidence type="ECO:0000256" key="8">
    <source>
        <dbReference type="ARBA" id="ARBA00022771"/>
    </source>
</evidence>
<dbReference type="FunFam" id="1.20.1580.10:FF:000002">
    <property type="entry name" value="UvrABC system protein A"/>
    <property type="match status" value="1"/>
</dbReference>
<dbReference type="InterPro" id="IPR003439">
    <property type="entry name" value="ABC_transporter-like_ATP-bd"/>
</dbReference>
<keyword evidence="3" id="KW-0479">Metal-binding</keyword>
<comment type="subcellular location">
    <subcellularLocation>
        <location evidence="1">Cytoplasm</location>
    </subcellularLocation>
</comment>
<dbReference type="KEGG" id="fll:EI427_15345"/>
<dbReference type="AlphaFoldDB" id="A0A3S9P5R5"/>
<keyword evidence="4" id="KW-0677">Repeat</keyword>
<dbReference type="GO" id="GO:0006289">
    <property type="term" value="P:nucleotide-excision repair"/>
    <property type="evidence" value="ECO:0007669"/>
    <property type="project" value="InterPro"/>
</dbReference>
<dbReference type="InterPro" id="IPR004602">
    <property type="entry name" value="UvrA"/>
</dbReference>
<dbReference type="Gene3D" id="3.30.1490.20">
    <property type="entry name" value="ATP-grasp fold, A domain"/>
    <property type="match status" value="1"/>
</dbReference>
<dbReference type="Pfam" id="PF17760">
    <property type="entry name" value="UvrA_inter"/>
    <property type="match status" value="1"/>
</dbReference>
<feature type="domain" description="ABC transporter" evidence="17">
    <location>
        <begin position="610"/>
        <end position="949"/>
    </location>
</feature>
<proteinExistence type="inferred from homology"/>
<evidence type="ECO:0000256" key="7">
    <source>
        <dbReference type="ARBA" id="ARBA00022769"/>
    </source>
</evidence>
<gene>
    <name evidence="18" type="primary">uvrA</name>
    <name evidence="18" type="ORF">EI427_15345</name>
</gene>
<evidence type="ECO:0000259" key="17">
    <source>
        <dbReference type="PROSITE" id="PS50893"/>
    </source>
</evidence>